<dbReference type="Pfam" id="PF08241">
    <property type="entry name" value="Methyltransf_11"/>
    <property type="match status" value="1"/>
</dbReference>
<gene>
    <name evidence="2" type="ORF">MMF93_27100</name>
</gene>
<dbReference type="CDD" id="cd02440">
    <property type="entry name" value="AdoMet_MTases"/>
    <property type="match status" value="1"/>
</dbReference>
<dbReference type="InterPro" id="IPR013216">
    <property type="entry name" value="Methyltransf_11"/>
</dbReference>
<evidence type="ECO:0000313" key="2">
    <source>
        <dbReference type="EMBL" id="UNS99708.1"/>
    </source>
</evidence>
<name>A0ABY3Y0D8_9ACTN</name>
<evidence type="ECO:0000313" key="3">
    <source>
        <dbReference type="Proteomes" id="UP001202244"/>
    </source>
</evidence>
<organism evidence="2 3">
    <name type="scientific">Streptomyces tubbatahanensis</name>
    <dbReference type="NCBI Taxonomy" id="2923272"/>
    <lineage>
        <taxon>Bacteria</taxon>
        <taxon>Bacillati</taxon>
        <taxon>Actinomycetota</taxon>
        <taxon>Actinomycetes</taxon>
        <taxon>Kitasatosporales</taxon>
        <taxon>Streptomycetaceae</taxon>
        <taxon>Streptomyces</taxon>
    </lineage>
</organism>
<accession>A0ABY3Y0D8</accession>
<sequence>MLADGVDAVVCNSAIWKTDVPAVFTAAARVLRPGGRFVFNVGGGFAGVTHPSARTRPAPLSLGSLIEQIATRDHGTPPTQVSGAPRLPLSAVTSHLTAAGLTLVAADVTAQHTTMAERRAWLFIPVFARPDSGLSHDQQRAILQEAFAQTRPDEVTITSWLVVVAQLDGTRP</sequence>
<feature type="domain" description="Methyltransferase type 11" evidence="1">
    <location>
        <begin position="6"/>
        <end position="39"/>
    </location>
</feature>
<keyword evidence="2" id="KW-0808">Transferase</keyword>
<dbReference type="GO" id="GO:0008168">
    <property type="term" value="F:methyltransferase activity"/>
    <property type="evidence" value="ECO:0007669"/>
    <property type="project" value="UniProtKB-KW"/>
</dbReference>
<keyword evidence="2" id="KW-0489">Methyltransferase</keyword>
<dbReference type="Gene3D" id="3.40.50.150">
    <property type="entry name" value="Vaccinia Virus protein VP39"/>
    <property type="match status" value="1"/>
</dbReference>
<proteinExistence type="predicted"/>
<protein>
    <submittedName>
        <fullName evidence="2">Class I SAM-dependent methyltransferase</fullName>
    </submittedName>
</protein>
<dbReference type="RefSeq" id="WP_242755554.1">
    <property type="nucleotide sequence ID" value="NZ_CP093846.1"/>
</dbReference>
<keyword evidence="3" id="KW-1185">Reference proteome</keyword>
<reference evidence="2 3" key="1">
    <citation type="journal article" date="2023" name="Microbiol. Spectr.">
        <title>Synergy between Genome Mining, Metabolomics, and Bioinformatics Uncovers Antibacterial Chlorinated Carbazole Alkaloids and Their Biosynthetic Gene Cluster from Streptomyces tubbatahanensis sp. nov., a Novel Actinomycete Isolated from Sulu Sea, Philippines.</title>
        <authorList>
            <person name="Tenebro C.P."/>
            <person name="Trono D.J.V.L."/>
            <person name="Balida L.A.P."/>
            <person name="Bayog L.K.A."/>
            <person name="Bruna J.R."/>
            <person name="Sabido E.M."/>
            <person name="Caspe D.P.C."/>
            <person name="de Los Santos E.L.C."/>
            <person name="Saludes J.P."/>
            <person name="Dalisay D.S."/>
        </authorList>
    </citation>
    <scope>NUCLEOTIDE SEQUENCE [LARGE SCALE GENOMIC DNA]</scope>
    <source>
        <strain evidence="2 3">DSD3025</strain>
    </source>
</reference>
<dbReference type="SUPFAM" id="SSF53335">
    <property type="entry name" value="S-adenosyl-L-methionine-dependent methyltransferases"/>
    <property type="match status" value="1"/>
</dbReference>
<evidence type="ECO:0000259" key="1">
    <source>
        <dbReference type="Pfam" id="PF08241"/>
    </source>
</evidence>
<dbReference type="GO" id="GO:0032259">
    <property type="term" value="P:methylation"/>
    <property type="evidence" value="ECO:0007669"/>
    <property type="project" value="UniProtKB-KW"/>
</dbReference>
<dbReference type="Proteomes" id="UP001202244">
    <property type="component" value="Chromosome"/>
</dbReference>
<dbReference type="InterPro" id="IPR029063">
    <property type="entry name" value="SAM-dependent_MTases_sf"/>
</dbReference>
<dbReference type="EMBL" id="CP093846">
    <property type="protein sequence ID" value="UNS99708.1"/>
    <property type="molecule type" value="Genomic_DNA"/>
</dbReference>